<sequence length="504" mass="58676">MKFLYFVFVVLLSSSVQSQTISGTVTDEKGSPIADVSVFFDNSTIETVTKSDGSFSILIPENNRNLLVFSGFGYKYYIVENPKPQDNLQISLQLEDNELEELVINRADFSRKEFLRAFRYFFIGNTKNAKRTKILNEEVLSFYFDKNSNTFYAYADQPIKVENKKLAYDILFHLDTFEVQYNRISLDPDIYFSSHFFGYMQYRDKADGNKKSLKNRQKTYNNSSMAFFTELANNEIGTGSFILAVNGLAIDSDEYFDVKKGEDYLLDLKKIPTRKKPVYSEKSVVNGVFDPNLVTDYEEIEVPFVVLNKDTQEQSQLYFQQQKINIDAKGNLQDPKAVFFSGYFGELKVADMLPLDYEPIKSPKKNDLEKKSKMPTYSDFEKEAIDFYSSKEYMSHVKARKHFFDKLKVEYNYKVHEPFALWIDENLSNTSFVSTEEGINLHKNFVSTYKAIKNKQEDIEKKEDYFEQVYGEKKFNEMYSKAIIEGVLNKAEFDQTKIEQSLSH</sequence>
<organism evidence="2 3">
    <name type="scientific">Avrilella dinanensis</name>
    <dbReference type="NCBI Taxonomy" id="2008672"/>
    <lineage>
        <taxon>Bacteria</taxon>
        <taxon>Pseudomonadati</taxon>
        <taxon>Bacteroidota</taxon>
        <taxon>Flavobacteriia</taxon>
        <taxon>Flavobacteriales</taxon>
        <taxon>Flavobacteriaceae</taxon>
        <taxon>Avrilella</taxon>
    </lineage>
</organism>
<name>A0A2M9R425_9FLAO</name>
<reference evidence="2 3" key="1">
    <citation type="submission" date="2017-06" db="EMBL/GenBank/DDBJ databases">
        <title>Description of Avrilella dinanensis gen. nov. sp. nov.</title>
        <authorList>
            <person name="Leyer C."/>
            <person name="Sassi M."/>
            <person name="Minet J."/>
            <person name="Kayal S."/>
            <person name="Cattoir V."/>
        </authorList>
    </citation>
    <scope>NUCLEOTIDE SEQUENCE [LARGE SCALE GENOMIC DNA]</scope>
    <source>
        <strain evidence="2 3">UR159</strain>
    </source>
</reference>
<evidence type="ECO:0008006" key="4">
    <source>
        <dbReference type="Google" id="ProtNLM"/>
    </source>
</evidence>
<dbReference type="OrthoDB" id="1223654at2"/>
<dbReference type="AlphaFoldDB" id="A0A2M9R425"/>
<protein>
    <recommendedName>
        <fullName evidence="4">Carboxypeptidase-like regulatory domain-containing protein</fullName>
    </recommendedName>
</protein>
<keyword evidence="1" id="KW-0732">Signal</keyword>
<dbReference type="InterPro" id="IPR008969">
    <property type="entry name" value="CarboxyPept-like_regulatory"/>
</dbReference>
<evidence type="ECO:0000313" key="2">
    <source>
        <dbReference type="EMBL" id="PJR03636.1"/>
    </source>
</evidence>
<keyword evidence="3" id="KW-1185">Reference proteome</keyword>
<evidence type="ECO:0000313" key="3">
    <source>
        <dbReference type="Proteomes" id="UP000231960"/>
    </source>
</evidence>
<dbReference type="EMBL" id="NIPO01000001">
    <property type="protein sequence ID" value="PJR03636.1"/>
    <property type="molecule type" value="Genomic_DNA"/>
</dbReference>
<dbReference type="Pfam" id="PF13715">
    <property type="entry name" value="CarbopepD_reg_2"/>
    <property type="match status" value="1"/>
</dbReference>
<feature type="chain" id="PRO_5014709021" description="Carboxypeptidase-like regulatory domain-containing protein" evidence="1">
    <location>
        <begin position="19"/>
        <end position="504"/>
    </location>
</feature>
<dbReference type="SUPFAM" id="SSF49464">
    <property type="entry name" value="Carboxypeptidase regulatory domain-like"/>
    <property type="match status" value="1"/>
</dbReference>
<comment type="caution">
    <text evidence="2">The sequence shown here is derived from an EMBL/GenBank/DDBJ whole genome shotgun (WGS) entry which is preliminary data.</text>
</comment>
<feature type="signal peptide" evidence="1">
    <location>
        <begin position="1"/>
        <end position="18"/>
    </location>
</feature>
<gene>
    <name evidence="2" type="ORF">CDL10_03215</name>
</gene>
<evidence type="ECO:0000256" key="1">
    <source>
        <dbReference type="SAM" id="SignalP"/>
    </source>
</evidence>
<dbReference type="Proteomes" id="UP000231960">
    <property type="component" value="Unassembled WGS sequence"/>
</dbReference>
<proteinExistence type="predicted"/>
<accession>A0A2M9R425</accession>
<dbReference type="RefSeq" id="WP_100677204.1">
    <property type="nucleotide sequence ID" value="NZ_NIPO01000001.1"/>
</dbReference>
<dbReference type="Gene3D" id="2.60.40.1120">
    <property type="entry name" value="Carboxypeptidase-like, regulatory domain"/>
    <property type="match status" value="1"/>
</dbReference>